<organism evidence="1 2">
    <name type="scientific">Veillonella denticariosi JCM 15641</name>
    <dbReference type="NCBI Taxonomy" id="1298594"/>
    <lineage>
        <taxon>Bacteria</taxon>
        <taxon>Bacillati</taxon>
        <taxon>Bacillota</taxon>
        <taxon>Negativicutes</taxon>
        <taxon>Veillonellales</taxon>
        <taxon>Veillonellaceae</taxon>
        <taxon>Veillonella</taxon>
    </lineage>
</organism>
<comment type="caution">
    <text evidence="1">The sequence shown here is derived from an EMBL/GenBank/DDBJ whole genome shotgun (WGS) entry which is preliminary data.</text>
</comment>
<dbReference type="AlphaFoldDB" id="A0A2S7ZCP3"/>
<gene>
    <name evidence="1" type="ORF">VEHSUH05_01100</name>
</gene>
<accession>A0A2S7ZCP3</accession>
<evidence type="ECO:0008006" key="3">
    <source>
        <dbReference type="Google" id="ProtNLM"/>
    </source>
</evidence>
<evidence type="ECO:0000313" key="2">
    <source>
        <dbReference type="Proteomes" id="UP000237916"/>
    </source>
</evidence>
<proteinExistence type="predicted"/>
<reference evidence="1 2" key="1">
    <citation type="submission" date="2018-01" db="EMBL/GenBank/DDBJ databases">
        <title>Draft genome sequences of clinical isolates and type strains of oral Veillonella including Veillonella infantum sp., nov.</title>
        <authorList>
            <person name="Mashima I."/>
            <person name="Liao Y.-C."/>
            <person name="Sabharwal A."/>
            <person name="Haase E.M."/>
            <person name="Nakazawa F."/>
            <person name="Scannapieco F.A."/>
        </authorList>
    </citation>
    <scope>NUCLEOTIDE SEQUENCE [LARGE SCALE GENOMIC DNA]</scope>
    <source>
        <strain evidence="1 2">JCM 15641</strain>
    </source>
</reference>
<dbReference type="Proteomes" id="UP000237916">
    <property type="component" value="Unassembled WGS sequence"/>
</dbReference>
<name>A0A2S7ZCP3_9FIRM</name>
<evidence type="ECO:0000313" key="1">
    <source>
        <dbReference type="EMBL" id="PQL21048.1"/>
    </source>
</evidence>
<sequence>MYVFPTDIPEPIIPAASNSGSTYTEVLTDSTITSTTDANYKITRPRTTRVIGSWTYTWLGLSDENYEKLKAFWKKVRTSEKFEFKNYTDGKTYRCRFVDKFSFRLDYPVGWYGSLQFEEV</sequence>
<dbReference type="RefSeq" id="WP_054673977.1">
    <property type="nucleotide sequence ID" value="NZ_PPDB01000001.1"/>
</dbReference>
<dbReference type="STRING" id="1298594.GCA_001312465_01251"/>
<protein>
    <recommendedName>
        <fullName evidence="3">Phage tail protein</fullName>
    </recommendedName>
</protein>
<keyword evidence="2" id="KW-1185">Reference proteome</keyword>
<dbReference type="EMBL" id="PPDB01000001">
    <property type="protein sequence ID" value="PQL21048.1"/>
    <property type="molecule type" value="Genomic_DNA"/>
</dbReference>
<dbReference type="OrthoDB" id="1633872at2"/>